<keyword evidence="8" id="KW-0808">Transferase</keyword>
<dbReference type="CDD" id="cd00609">
    <property type="entry name" value="AAT_like"/>
    <property type="match status" value="1"/>
</dbReference>
<dbReference type="InterPro" id="IPR000524">
    <property type="entry name" value="Tscrpt_reg_HTH_GntR"/>
</dbReference>
<dbReference type="InterPro" id="IPR036390">
    <property type="entry name" value="WH_DNA-bd_sf"/>
</dbReference>
<dbReference type="Proteomes" id="UP000051008">
    <property type="component" value="Unassembled WGS sequence"/>
</dbReference>
<dbReference type="AlphaFoldDB" id="A0A0R2AGR5"/>
<dbReference type="PATRIC" id="fig|1423718.3.peg.2084"/>
<name>A0A0R2AGR5_9LACO</name>
<keyword evidence="2 8" id="KW-0032">Aminotransferase</keyword>
<dbReference type="GO" id="GO:0003677">
    <property type="term" value="F:DNA binding"/>
    <property type="evidence" value="ECO:0007669"/>
    <property type="project" value="UniProtKB-KW"/>
</dbReference>
<evidence type="ECO:0000256" key="4">
    <source>
        <dbReference type="ARBA" id="ARBA00023015"/>
    </source>
</evidence>
<evidence type="ECO:0000313" key="9">
    <source>
        <dbReference type="Proteomes" id="UP000051008"/>
    </source>
</evidence>
<keyword evidence="3" id="KW-0663">Pyridoxal phosphate</keyword>
<dbReference type="GO" id="GO:0008483">
    <property type="term" value="F:transaminase activity"/>
    <property type="evidence" value="ECO:0007669"/>
    <property type="project" value="UniProtKB-KW"/>
</dbReference>
<dbReference type="PANTHER" id="PTHR46577:SF1">
    <property type="entry name" value="HTH-TYPE TRANSCRIPTIONAL REGULATORY PROTEIN GABR"/>
    <property type="match status" value="1"/>
</dbReference>
<evidence type="ECO:0000256" key="1">
    <source>
        <dbReference type="ARBA" id="ARBA00005384"/>
    </source>
</evidence>
<dbReference type="InterPro" id="IPR015424">
    <property type="entry name" value="PyrdxlP-dep_Trfase"/>
</dbReference>
<keyword evidence="5" id="KW-0238">DNA-binding</keyword>
<keyword evidence="9" id="KW-1185">Reference proteome</keyword>
<dbReference type="SUPFAM" id="SSF46785">
    <property type="entry name" value="Winged helix' DNA-binding domain"/>
    <property type="match status" value="1"/>
</dbReference>
<evidence type="ECO:0000313" key="8">
    <source>
        <dbReference type="EMBL" id="KRM66504.1"/>
    </source>
</evidence>
<dbReference type="InterPro" id="IPR051446">
    <property type="entry name" value="HTH_trans_reg/aminotransferase"/>
</dbReference>
<dbReference type="PROSITE" id="PS50949">
    <property type="entry name" value="HTH_GNTR"/>
    <property type="match status" value="1"/>
</dbReference>
<dbReference type="SMART" id="SM00345">
    <property type="entry name" value="HTH_GNTR"/>
    <property type="match status" value="1"/>
</dbReference>
<sequence>MWSDFMVKSDFDFVSIQLKPEKDLPLYVQLYQQLADLIRAGKIVENYRLPAIRKLAQSLEVNPGTVVNAYKELEKNGFIYSKLGSGSYVAKQEQPSESFNLPFGVTEVDDNQADYLDLTTVSLSPDLVSVKDFQTAIDQVLKTAGSYAFSAQESQGYYPLRQALCSELAKSSIYTAPQNVQIISGAQQGIDIIARTLLKHGDTVLVENPTYPGALAAFRACGAKIIDVKMTADGMDMEEAETKIRLYRPKLIYTMPNVQNPTGITYSKAKKRKLLGLARHYGAYILEDDSLSGLYYQSENTKPIKIYDQDERVIYILSLSKLFMPGLRLGYLLVPTELLARVRTIKHLADIATSGLIQRVYDYYLRNGLWSKHLTSLKKSYQQRFEYCQQLLEKQLGKQVSYQLPQGGLTFWLKLPAKVSAKMVAQKAKKQGVLVTPGQVFYARQADDSHLRISFAGVDEQQAKEALTILGQIIKAE</sequence>
<evidence type="ECO:0000259" key="7">
    <source>
        <dbReference type="PROSITE" id="PS50949"/>
    </source>
</evidence>
<organism evidence="8 9">
    <name type="scientific">Ligilactobacillus agilis DSM 20509</name>
    <dbReference type="NCBI Taxonomy" id="1423718"/>
    <lineage>
        <taxon>Bacteria</taxon>
        <taxon>Bacillati</taxon>
        <taxon>Bacillota</taxon>
        <taxon>Bacilli</taxon>
        <taxon>Lactobacillales</taxon>
        <taxon>Lactobacillaceae</taxon>
        <taxon>Ligilactobacillus</taxon>
    </lineage>
</organism>
<gene>
    <name evidence="8" type="ORF">FC14_GL002009</name>
</gene>
<comment type="similarity">
    <text evidence="1">In the C-terminal section; belongs to the class-I pyridoxal-phosphate-dependent aminotransferase family.</text>
</comment>
<dbReference type="SUPFAM" id="SSF53383">
    <property type="entry name" value="PLP-dependent transferases"/>
    <property type="match status" value="1"/>
</dbReference>
<dbReference type="Gene3D" id="3.40.640.10">
    <property type="entry name" value="Type I PLP-dependent aspartate aminotransferase-like (Major domain)"/>
    <property type="match status" value="1"/>
</dbReference>
<dbReference type="InterPro" id="IPR036388">
    <property type="entry name" value="WH-like_DNA-bd_sf"/>
</dbReference>
<feature type="domain" description="HTH gntR-type" evidence="7">
    <location>
        <begin position="24"/>
        <end position="92"/>
    </location>
</feature>
<keyword evidence="4" id="KW-0805">Transcription regulation</keyword>
<keyword evidence="6" id="KW-0804">Transcription</keyword>
<reference evidence="8 9" key="1">
    <citation type="journal article" date="2015" name="Genome Announc.">
        <title>Expanding the biotechnology potential of lactobacilli through comparative genomics of 213 strains and associated genera.</title>
        <authorList>
            <person name="Sun Z."/>
            <person name="Harris H.M."/>
            <person name="McCann A."/>
            <person name="Guo C."/>
            <person name="Argimon S."/>
            <person name="Zhang W."/>
            <person name="Yang X."/>
            <person name="Jeffery I.B."/>
            <person name="Cooney J.C."/>
            <person name="Kagawa T.F."/>
            <person name="Liu W."/>
            <person name="Song Y."/>
            <person name="Salvetti E."/>
            <person name="Wrobel A."/>
            <person name="Rasinkangas P."/>
            <person name="Parkhill J."/>
            <person name="Rea M.C."/>
            <person name="O'Sullivan O."/>
            <person name="Ritari J."/>
            <person name="Douillard F.P."/>
            <person name="Paul Ross R."/>
            <person name="Yang R."/>
            <person name="Briner A.E."/>
            <person name="Felis G.E."/>
            <person name="de Vos W.M."/>
            <person name="Barrangou R."/>
            <person name="Klaenhammer T.R."/>
            <person name="Caufield P.W."/>
            <person name="Cui Y."/>
            <person name="Zhang H."/>
            <person name="O'Toole P.W."/>
        </authorList>
    </citation>
    <scope>NUCLEOTIDE SEQUENCE [LARGE SCALE GENOMIC DNA]</scope>
    <source>
        <strain evidence="8 9">DSM 20509</strain>
    </source>
</reference>
<evidence type="ECO:0000256" key="5">
    <source>
        <dbReference type="ARBA" id="ARBA00023125"/>
    </source>
</evidence>
<dbReference type="Pfam" id="PF00392">
    <property type="entry name" value="GntR"/>
    <property type="match status" value="1"/>
</dbReference>
<dbReference type="Pfam" id="PF00155">
    <property type="entry name" value="Aminotran_1_2"/>
    <property type="match status" value="1"/>
</dbReference>
<dbReference type="CDD" id="cd07377">
    <property type="entry name" value="WHTH_GntR"/>
    <property type="match status" value="1"/>
</dbReference>
<dbReference type="GO" id="GO:0030170">
    <property type="term" value="F:pyridoxal phosphate binding"/>
    <property type="evidence" value="ECO:0007669"/>
    <property type="project" value="InterPro"/>
</dbReference>
<dbReference type="EMBL" id="AYYP01000001">
    <property type="protein sequence ID" value="KRM66504.1"/>
    <property type="molecule type" value="Genomic_DNA"/>
</dbReference>
<dbReference type="Gene3D" id="1.10.10.10">
    <property type="entry name" value="Winged helix-like DNA-binding domain superfamily/Winged helix DNA-binding domain"/>
    <property type="match status" value="1"/>
</dbReference>
<comment type="caution">
    <text evidence="8">The sequence shown here is derived from an EMBL/GenBank/DDBJ whole genome shotgun (WGS) entry which is preliminary data.</text>
</comment>
<dbReference type="InterPro" id="IPR015422">
    <property type="entry name" value="PyrdxlP-dep_Trfase_small"/>
</dbReference>
<evidence type="ECO:0000256" key="3">
    <source>
        <dbReference type="ARBA" id="ARBA00022898"/>
    </source>
</evidence>
<dbReference type="GO" id="GO:0003700">
    <property type="term" value="F:DNA-binding transcription factor activity"/>
    <property type="evidence" value="ECO:0007669"/>
    <property type="project" value="InterPro"/>
</dbReference>
<accession>A0A0R2AGR5</accession>
<protein>
    <submittedName>
        <fullName evidence="8">GntR family transcriptional regulator with aminotransferase domain</fullName>
    </submittedName>
</protein>
<evidence type="ECO:0000256" key="2">
    <source>
        <dbReference type="ARBA" id="ARBA00022576"/>
    </source>
</evidence>
<evidence type="ECO:0000256" key="6">
    <source>
        <dbReference type="ARBA" id="ARBA00023163"/>
    </source>
</evidence>
<dbReference type="PANTHER" id="PTHR46577">
    <property type="entry name" value="HTH-TYPE TRANSCRIPTIONAL REGULATORY PROTEIN GABR"/>
    <property type="match status" value="1"/>
</dbReference>
<proteinExistence type="inferred from homology"/>
<dbReference type="InterPro" id="IPR004839">
    <property type="entry name" value="Aminotransferase_I/II_large"/>
</dbReference>
<dbReference type="Gene3D" id="3.90.1150.10">
    <property type="entry name" value="Aspartate Aminotransferase, domain 1"/>
    <property type="match status" value="1"/>
</dbReference>
<dbReference type="InterPro" id="IPR015421">
    <property type="entry name" value="PyrdxlP-dep_Trfase_major"/>
</dbReference>